<evidence type="ECO:0000313" key="3">
    <source>
        <dbReference type="Proteomes" id="UP001595478"/>
    </source>
</evidence>
<dbReference type="Proteomes" id="UP001595478">
    <property type="component" value="Unassembled WGS sequence"/>
</dbReference>
<feature type="transmembrane region" description="Helical" evidence="1">
    <location>
        <begin position="71"/>
        <end position="90"/>
    </location>
</feature>
<proteinExistence type="predicted"/>
<dbReference type="EMBL" id="JBHRSW010000029">
    <property type="protein sequence ID" value="MFC3122696.1"/>
    <property type="molecule type" value="Genomic_DNA"/>
</dbReference>
<reference evidence="3" key="1">
    <citation type="journal article" date="2019" name="Int. J. Syst. Evol. Microbiol.">
        <title>The Global Catalogue of Microorganisms (GCM) 10K type strain sequencing project: providing services to taxonomists for standard genome sequencing and annotation.</title>
        <authorList>
            <consortium name="The Broad Institute Genomics Platform"/>
            <consortium name="The Broad Institute Genome Sequencing Center for Infectious Disease"/>
            <person name="Wu L."/>
            <person name="Ma J."/>
        </authorList>
    </citation>
    <scope>NUCLEOTIDE SEQUENCE [LARGE SCALE GENOMIC DNA]</scope>
    <source>
        <strain evidence="3">KCTC 52473</strain>
    </source>
</reference>
<keyword evidence="1" id="KW-0812">Transmembrane</keyword>
<sequence>MVVKLPVSVKVGIAATLVGLYVFTLSWQLYDYWQGPLPGYQFFLAPGNLSLAVFWHPIFTEEVNLYPKLGMILIGQFVIVTAFVELFMRLKRRVLNLPR</sequence>
<comment type="caution">
    <text evidence="2">The sequence shown here is derived from an EMBL/GenBank/DDBJ whole genome shotgun (WGS) entry which is preliminary data.</text>
</comment>
<organism evidence="2 3">
    <name type="scientific">Agaribacter flavus</name>
    <dbReference type="NCBI Taxonomy" id="1902781"/>
    <lineage>
        <taxon>Bacteria</taxon>
        <taxon>Pseudomonadati</taxon>
        <taxon>Pseudomonadota</taxon>
        <taxon>Gammaproteobacteria</taxon>
        <taxon>Alteromonadales</taxon>
        <taxon>Alteromonadaceae</taxon>
        <taxon>Agaribacter</taxon>
    </lineage>
</organism>
<keyword evidence="1" id="KW-1133">Transmembrane helix</keyword>
<protein>
    <submittedName>
        <fullName evidence="2">Uncharacterized protein</fullName>
    </submittedName>
</protein>
<keyword evidence="3" id="KW-1185">Reference proteome</keyword>
<name>A0ABV7FW56_9ALTE</name>
<dbReference type="RefSeq" id="WP_376920818.1">
    <property type="nucleotide sequence ID" value="NZ_JBHRSW010000029.1"/>
</dbReference>
<evidence type="ECO:0000256" key="1">
    <source>
        <dbReference type="SAM" id="Phobius"/>
    </source>
</evidence>
<evidence type="ECO:0000313" key="2">
    <source>
        <dbReference type="EMBL" id="MFC3122696.1"/>
    </source>
</evidence>
<feature type="transmembrane region" description="Helical" evidence="1">
    <location>
        <begin position="12"/>
        <end position="30"/>
    </location>
</feature>
<accession>A0ABV7FW56</accession>
<gene>
    <name evidence="2" type="ORF">ACFOHL_13815</name>
</gene>
<keyword evidence="1" id="KW-0472">Membrane</keyword>